<dbReference type="AlphaFoldDB" id="A0A2S7T142"/>
<organism evidence="1 2">
    <name type="scientific">Flavipsychrobacter stenotrophus</name>
    <dbReference type="NCBI Taxonomy" id="2077091"/>
    <lineage>
        <taxon>Bacteria</taxon>
        <taxon>Pseudomonadati</taxon>
        <taxon>Bacteroidota</taxon>
        <taxon>Chitinophagia</taxon>
        <taxon>Chitinophagales</taxon>
        <taxon>Chitinophagaceae</taxon>
        <taxon>Flavipsychrobacter</taxon>
    </lineage>
</organism>
<gene>
    <name evidence="1" type="ORF">CJD36_002770</name>
</gene>
<evidence type="ECO:0000313" key="2">
    <source>
        <dbReference type="Proteomes" id="UP000239872"/>
    </source>
</evidence>
<protein>
    <submittedName>
        <fullName evidence="1">Uncharacterized protein</fullName>
    </submittedName>
</protein>
<dbReference type="EMBL" id="PPSL01000001">
    <property type="protein sequence ID" value="PQJ12684.1"/>
    <property type="molecule type" value="Genomic_DNA"/>
</dbReference>
<accession>A0A2S7T142</accession>
<proteinExistence type="predicted"/>
<name>A0A2S7T142_9BACT</name>
<reference evidence="1 2" key="1">
    <citation type="submission" date="2018-01" db="EMBL/GenBank/DDBJ databases">
        <title>A novel member of the phylum Bacteroidetes isolated from glacier ice.</title>
        <authorList>
            <person name="Liu Q."/>
            <person name="Xin Y.-H."/>
        </authorList>
    </citation>
    <scope>NUCLEOTIDE SEQUENCE [LARGE SCALE GENOMIC DNA]</scope>
    <source>
        <strain evidence="1 2">RB1R16</strain>
    </source>
</reference>
<evidence type="ECO:0000313" key="1">
    <source>
        <dbReference type="EMBL" id="PQJ12684.1"/>
    </source>
</evidence>
<comment type="caution">
    <text evidence="1">The sequence shown here is derived from an EMBL/GenBank/DDBJ whole genome shotgun (WGS) entry which is preliminary data.</text>
</comment>
<dbReference type="Proteomes" id="UP000239872">
    <property type="component" value="Unassembled WGS sequence"/>
</dbReference>
<keyword evidence="2" id="KW-1185">Reference proteome</keyword>
<sequence>MSNKFRSSRKAFYKHDNKIDLGNPDGHFRINDSFYLERTIYYAFINNNDVFILEFSCPLDRYEECQPIFLKIADSVYFY</sequence>